<keyword evidence="4 6" id="KW-0694">RNA-binding</keyword>
<dbReference type="PANTHER" id="PTHR23321">
    <property type="entry name" value="RIBOSOMAL PROTEIN S15, BACTERIAL AND ORGANELLAR"/>
    <property type="match status" value="1"/>
</dbReference>
<dbReference type="FunFam" id="1.10.287.10:FF:000002">
    <property type="entry name" value="30S ribosomal protein S15"/>
    <property type="match status" value="1"/>
</dbReference>
<dbReference type="GO" id="GO:0022627">
    <property type="term" value="C:cytosolic small ribosomal subunit"/>
    <property type="evidence" value="ECO:0007669"/>
    <property type="project" value="TreeGrafter"/>
</dbReference>
<sequence>MAEYLSKDKKAEIFTEFGGSDKNTGSTEAQIALFTYRIKELSKHLNDNKKDHASRKALLTLVGKRKRLLNYLAKKNLEGYRALIEKLEIRNIRR</sequence>
<dbReference type="EMBL" id="VOOR01000003">
    <property type="protein sequence ID" value="TXB68882.1"/>
    <property type="molecule type" value="Genomic_DNA"/>
</dbReference>
<dbReference type="Gene3D" id="1.10.287.10">
    <property type="entry name" value="S15/NS1, RNA-binding"/>
    <property type="match status" value="1"/>
</dbReference>
<dbReference type="SUPFAM" id="SSF47060">
    <property type="entry name" value="S15/NS1 RNA-binding domain"/>
    <property type="match status" value="1"/>
</dbReference>
<dbReference type="HAMAP" id="MF_01343_B">
    <property type="entry name" value="Ribosomal_uS15_B"/>
    <property type="match status" value="1"/>
</dbReference>
<comment type="function">
    <text evidence="4">Forms an intersubunit bridge (bridge B4) with the 23S rRNA of the 50S subunit in the ribosome.</text>
</comment>
<evidence type="ECO:0000256" key="3">
    <source>
        <dbReference type="ARBA" id="ARBA00064542"/>
    </source>
</evidence>
<dbReference type="AlphaFoldDB" id="A0A5C6S385"/>
<comment type="similarity">
    <text evidence="4 5">Belongs to the universal ribosomal protein uS15 family.</text>
</comment>
<reference evidence="7 8" key="1">
    <citation type="submission" date="2019-08" db="EMBL/GenBank/DDBJ databases">
        <title>Genome of Phaeodactylibacter luteus.</title>
        <authorList>
            <person name="Bowman J.P."/>
        </authorList>
    </citation>
    <scope>NUCLEOTIDE SEQUENCE [LARGE SCALE GENOMIC DNA]</scope>
    <source>
        <strain evidence="7 8">KCTC 42180</strain>
    </source>
</reference>
<dbReference type="InterPro" id="IPR005290">
    <property type="entry name" value="Ribosomal_uS15_bac-type"/>
</dbReference>
<keyword evidence="4 6" id="KW-0699">rRNA-binding</keyword>
<keyword evidence="1 4" id="KW-0689">Ribosomal protein</keyword>
<evidence type="ECO:0000313" key="8">
    <source>
        <dbReference type="Proteomes" id="UP000321580"/>
    </source>
</evidence>
<evidence type="ECO:0000256" key="2">
    <source>
        <dbReference type="ARBA" id="ARBA00023274"/>
    </source>
</evidence>
<dbReference type="Pfam" id="PF00312">
    <property type="entry name" value="Ribosomal_S15"/>
    <property type="match status" value="1"/>
</dbReference>
<dbReference type="InterPro" id="IPR000589">
    <property type="entry name" value="Ribosomal_uS15"/>
</dbReference>
<dbReference type="NCBIfam" id="TIGR00952">
    <property type="entry name" value="S15_bact"/>
    <property type="match status" value="1"/>
</dbReference>
<dbReference type="RefSeq" id="WP_147165769.1">
    <property type="nucleotide sequence ID" value="NZ_VOOR01000003.1"/>
</dbReference>
<dbReference type="PROSITE" id="PS00362">
    <property type="entry name" value="RIBOSOMAL_S15"/>
    <property type="match status" value="1"/>
</dbReference>
<dbReference type="Gene3D" id="6.10.250.3130">
    <property type="match status" value="1"/>
</dbReference>
<gene>
    <name evidence="4 7" type="primary">rpsO</name>
    <name evidence="7" type="ORF">FRY97_02105</name>
</gene>
<evidence type="ECO:0000256" key="6">
    <source>
        <dbReference type="RuleBase" id="RU004524"/>
    </source>
</evidence>
<dbReference type="CDD" id="cd00353">
    <property type="entry name" value="Ribosomal_S15p_S13e"/>
    <property type="match status" value="1"/>
</dbReference>
<dbReference type="InterPro" id="IPR009068">
    <property type="entry name" value="uS15_NS1_RNA-bd_sf"/>
</dbReference>
<dbReference type="OrthoDB" id="9799262at2"/>
<protein>
    <recommendedName>
        <fullName evidence="4">Small ribosomal subunit protein uS15</fullName>
    </recommendedName>
</protein>
<accession>A0A5C6S385</accession>
<dbReference type="GO" id="GO:0019843">
    <property type="term" value="F:rRNA binding"/>
    <property type="evidence" value="ECO:0007669"/>
    <property type="project" value="UniProtKB-UniRule"/>
</dbReference>
<dbReference type="PANTHER" id="PTHR23321:SF26">
    <property type="entry name" value="SMALL RIBOSOMAL SUBUNIT PROTEIN US15M"/>
    <property type="match status" value="1"/>
</dbReference>
<organism evidence="7 8">
    <name type="scientific">Phaeodactylibacter luteus</name>
    <dbReference type="NCBI Taxonomy" id="1564516"/>
    <lineage>
        <taxon>Bacteria</taxon>
        <taxon>Pseudomonadati</taxon>
        <taxon>Bacteroidota</taxon>
        <taxon>Saprospiria</taxon>
        <taxon>Saprospirales</taxon>
        <taxon>Haliscomenobacteraceae</taxon>
        <taxon>Phaeodactylibacter</taxon>
    </lineage>
</organism>
<dbReference type="SMART" id="SM01387">
    <property type="entry name" value="Ribosomal_S15"/>
    <property type="match status" value="1"/>
</dbReference>
<evidence type="ECO:0000256" key="1">
    <source>
        <dbReference type="ARBA" id="ARBA00022980"/>
    </source>
</evidence>
<comment type="function">
    <text evidence="4 6">One of the primary rRNA binding proteins, it binds directly to 16S rRNA where it helps nucleate assembly of the platform of the 30S subunit by binding and bridging several RNA helices of the 16S rRNA.</text>
</comment>
<evidence type="ECO:0000256" key="5">
    <source>
        <dbReference type="RuleBase" id="RU003919"/>
    </source>
</evidence>
<dbReference type="GO" id="GO:0006412">
    <property type="term" value="P:translation"/>
    <property type="evidence" value="ECO:0007669"/>
    <property type="project" value="UniProtKB-UniRule"/>
</dbReference>
<keyword evidence="2 4" id="KW-0687">Ribonucleoprotein</keyword>
<comment type="caution">
    <text evidence="7">The sequence shown here is derived from an EMBL/GenBank/DDBJ whole genome shotgun (WGS) entry which is preliminary data.</text>
</comment>
<name>A0A5C6S385_9BACT</name>
<evidence type="ECO:0000256" key="4">
    <source>
        <dbReference type="HAMAP-Rule" id="MF_01343"/>
    </source>
</evidence>
<comment type="subunit">
    <text evidence="3 4">Part of the 30S ribosomal subunit. Forms a bridge to the 50S subunit in the 70S ribosome, contacting the 23S rRNA.</text>
</comment>
<proteinExistence type="inferred from homology"/>
<dbReference type="GO" id="GO:0003735">
    <property type="term" value="F:structural constituent of ribosome"/>
    <property type="evidence" value="ECO:0007669"/>
    <property type="project" value="InterPro"/>
</dbReference>
<evidence type="ECO:0000313" key="7">
    <source>
        <dbReference type="EMBL" id="TXB68882.1"/>
    </source>
</evidence>
<dbReference type="Proteomes" id="UP000321580">
    <property type="component" value="Unassembled WGS sequence"/>
</dbReference>
<keyword evidence="8" id="KW-1185">Reference proteome</keyword>